<dbReference type="AlphaFoldDB" id="A0A409Y0M9"/>
<reference evidence="2 3" key="1">
    <citation type="journal article" date="2018" name="Evol. Lett.">
        <title>Horizontal gene cluster transfer increased hallucinogenic mushroom diversity.</title>
        <authorList>
            <person name="Reynolds H.T."/>
            <person name="Vijayakumar V."/>
            <person name="Gluck-Thaler E."/>
            <person name="Korotkin H.B."/>
            <person name="Matheny P.B."/>
            <person name="Slot J.C."/>
        </authorList>
    </citation>
    <scope>NUCLEOTIDE SEQUENCE [LARGE SCALE GENOMIC DNA]</scope>
    <source>
        <strain evidence="2 3">SRW20</strain>
    </source>
</reference>
<sequence length="139" mass="15854">MGIIKGSAHTSHLAKKTEHEYITLKHKMQAQPGTADEAPGELDLDNATTPRRHPRPRRCLETNDPQVRIGIVISESSVSVLMRRRRFYIWPGRNMTHIVDLDHCDFDLIESTRRVQKRIPSLWDVGGGDTYTPTRSLAQ</sequence>
<dbReference type="Proteomes" id="UP000284706">
    <property type="component" value="Unassembled WGS sequence"/>
</dbReference>
<keyword evidence="3" id="KW-1185">Reference proteome</keyword>
<evidence type="ECO:0000313" key="3">
    <source>
        <dbReference type="Proteomes" id="UP000284706"/>
    </source>
</evidence>
<evidence type="ECO:0000256" key="1">
    <source>
        <dbReference type="SAM" id="MobiDB-lite"/>
    </source>
</evidence>
<gene>
    <name evidence="2" type="ORF">CVT26_006394</name>
</gene>
<dbReference type="InParanoid" id="A0A409Y0M9"/>
<name>A0A409Y0M9_9AGAR</name>
<proteinExistence type="predicted"/>
<protein>
    <submittedName>
        <fullName evidence="2">Uncharacterized protein</fullName>
    </submittedName>
</protein>
<feature type="region of interest" description="Disordered" evidence="1">
    <location>
        <begin position="27"/>
        <end position="60"/>
    </location>
</feature>
<organism evidence="2 3">
    <name type="scientific">Gymnopilus dilepis</name>
    <dbReference type="NCBI Taxonomy" id="231916"/>
    <lineage>
        <taxon>Eukaryota</taxon>
        <taxon>Fungi</taxon>
        <taxon>Dikarya</taxon>
        <taxon>Basidiomycota</taxon>
        <taxon>Agaricomycotina</taxon>
        <taxon>Agaricomycetes</taxon>
        <taxon>Agaricomycetidae</taxon>
        <taxon>Agaricales</taxon>
        <taxon>Agaricineae</taxon>
        <taxon>Hymenogastraceae</taxon>
        <taxon>Gymnopilus</taxon>
    </lineage>
</organism>
<accession>A0A409Y0M9</accession>
<comment type="caution">
    <text evidence="2">The sequence shown here is derived from an EMBL/GenBank/DDBJ whole genome shotgun (WGS) entry which is preliminary data.</text>
</comment>
<evidence type="ECO:0000313" key="2">
    <source>
        <dbReference type="EMBL" id="PPQ96545.1"/>
    </source>
</evidence>
<dbReference type="EMBL" id="NHYE01001358">
    <property type="protein sequence ID" value="PPQ96545.1"/>
    <property type="molecule type" value="Genomic_DNA"/>
</dbReference>